<proteinExistence type="predicted"/>
<evidence type="ECO:0000313" key="2">
    <source>
        <dbReference type="EMBL" id="BDI20499.1"/>
    </source>
</evidence>
<dbReference type="Proteomes" id="UP001055453">
    <property type="component" value="Plasmid pANSO36A"/>
</dbReference>
<keyword evidence="2" id="KW-0614">Plasmid</keyword>
<keyword evidence="3" id="KW-1185">Reference proteome</keyword>
<name>A0ABM7ZB44_NOSCO</name>
<dbReference type="RefSeq" id="WP_251960673.1">
    <property type="nucleotide sequence ID" value="NZ_AP025733.1"/>
</dbReference>
<dbReference type="EMBL" id="AP025733">
    <property type="protein sequence ID" value="BDI20499.1"/>
    <property type="molecule type" value="Genomic_DNA"/>
</dbReference>
<gene>
    <name evidence="2" type="ORF">ANSO36C_63010</name>
</gene>
<evidence type="ECO:0000256" key="1">
    <source>
        <dbReference type="SAM" id="MobiDB-lite"/>
    </source>
</evidence>
<feature type="compositionally biased region" description="Polar residues" evidence="1">
    <location>
        <begin position="122"/>
        <end position="146"/>
    </location>
</feature>
<sequence length="160" mass="17591">MFTLKLSIVIDSQTSSEDATLHALEFQELLDAEIIRWSQDNEKLLKPISEIKGALSQLLEIPFHGGYVPGFEIMRQFSLIYTAGTAQLSQSGDQTLEAQSSLYIPGERTPISGQYEVINSNGKGTGLEVTSTAGNPFPPTSESDQSYRLVDPTLHKKSKK</sequence>
<geneLocation type="plasmid" evidence="2 3">
    <name>pANSO36A</name>
</geneLocation>
<protein>
    <submittedName>
        <fullName evidence="2">Uncharacterized protein</fullName>
    </submittedName>
</protein>
<accession>A0ABM7ZB44</accession>
<reference evidence="2" key="1">
    <citation type="submission" date="2022-04" db="EMBL/GenBank/DDBJ databases">
        <title>Complete genome sequence of a cyanobacterium, Nostoc sp. SO-36, isolated in Antarctica.</title>
        <authorList>
            <person name="Kanesaki Y."/>
            <person name="Effendi D."/>
            <person name="Sakamoto T."/>
            <person name="Ohtani S."/>
            <person name="Awai K."/>
        </authorList>
    </citation>
    <scope>NUCLEOTIDE SEQUENCE</scope>
    <source>
        <strain evidence="2">SO-36</strain>
        <plasmid evidence="2">pANSO36A</plasmid>
    </source>
</reference>
<feature type="region of interest" description="Disordered" evidence="1">
    <location>
        <begin position="122"/>
        <end position="160"/>
    </location>
</feature>
<organism evidence="2 3">
    <name type="scientific">Nostoc cf. commune SO-36</name>
    <dbReference type="NCBI Taxonomy" id="449208"/>
    <lineage>
        <taxon>Bacteria</taxon>
        <taxon>Bacillati</taxon>
        <taxon>Cyanobacteriota</taxon>
        <taxon>Cyanophyceae</taxon>
        <taxon>Nostocales</taxon>
        <taxon>Nostocaceae</taxon>
        <taxon>Nostoc</taxon>
    </lineage>
</organism>
<evidence type="ECO:0000313" key="3">
    <source>
        <dbReference type="Proteomes" id="UP001055453"/>
    </source>
</evidence>